<dbReference type="Pfam" id="PF05255">
    <property type="entry name" value="UPF0220"/>
    <property type="match status" value="1"/>
</dbReference>
<evidence type="ECO:0000256" key="1">
    <source>
        <dbReference type="ARBA" id="ARBA00004141"/>
    </source>
</evidence>
<comment type="subcellular location">
    <subcellularLocation>
        <location evidence="1">Membrane</location>
        <topology evidence="1">Multi-pass membrane protein</topology>
    </subcellularLocation>
</comment>
<keyword evidence="5 6" id="KW-0472">Membrane</keyword>
<dbReference type="Proteomes" id="UP001201812">
    <property type="component" value="Unassembled WGS sequence"/>
</dbReference>
<dbReference type="AlphaFoldDB" id="A0AAD4R6V9"/>
<gene>
    <name evidence="7" type="ORF">DdX_08817</name>
</gene>
<comment type="similarity">
    <text evidence="2">Belongs to the UPF0220 family.</text>
</comment>
<feature type="transmembrane region" description="Helical" evidence="6">
    <location>
        <begin position="94"/>
        <end position="115"/>
    </location>
</feature>
<proteinExistence type="inferred from homology"/>
<keyword evidence="8" id="KW-1185">Reference proteome</keyword>
<evidence type="ECO:0000256" key="6">
    <source>
        <dbReference type="SAM" id="Phobius"/>
    </source>
</evidence>
<name>A0AAD4R6V9_9BILA</name>
<keyword evidence="4 6" id="KW-1133">Transmembrane helix</keyword>
<feature type="transmembrane region" description="Helical" evidence="6">
    <location>
        <begin position="21"/>
        <end position="40"/>
    </location>
</feature>
<feature type="transmembrane region" description="Helical" evidence="6">
    <location>
        <begin position="127"/>
        <end position="147"/>
    </location>
</feature>
<evidence type="ECO:0000256" key="5">
    <source>
        <dbReference type="ARBA" id="ARBA00023136"/>
    </source>
</evidence>
<evidence type="ECO:0000313" key="8">
    <source>
        <dbReference type="Proteomes" id="UP001201812"/>
    </source>
</evidence>
<keyword evidence="3 6" id="KW-0812">Transmembrane</keyword>
<evidence type="ECO:0000256" key="3">
    <source>
        <dbReference type="ARBA" id="ARBA00022692"/>
    </source>
</evidence>
<evidence type="ECO:0000256" key="4">
    <source>
        <dbReference type="ARBA" id="ARBA00022989"/>
    </source>
</evidence>
<dbReference type="InterPro" id="IPR007919">
    <property type="entry name" value="UPF0220"/>
</dbReference>
<evidence type="ECO:0000313" key="7">
    <source>
        <dbReference type="EMBL" id="KAI1713933.1"/>
    </source>
</evidence>
<dbReference type="GO" id="GO:0016020">
    <property type="term" value="C:membrane"/>
    <property type="evidence" value="ECO:0007669"/>
    <property type="project" value="UniProtKB-SubCell"/>
</dbReference>
<reference evidence="7" key="1">
    <citation type="submission" date="2022-01" db="EMBL/GenBank/DDBJ databases">
        <title>Genome Sequence Resource for Two Populations of Ditylenchus destructor, the Migratory Endoparasitic Phytonematode.</title>
        <authorList>
            <person name="Zhang H."/>
            <person name="Lin R."/>
            <person name="Xie B."/>
        </authorList>
    </citation>
    <scope>NUCLEOTIDE SEQUENCE</scope>
    <source>
        <strain evidence="7">BazhouSP</strain>
    </source>
</reference>
<protein>
    <submittedName>
        <fullName evidence="7">Transmembrane protein 50A</fullName>
    </submittedName>
</protein>
<sequence length="157" mass="17634">MTTCMESLPCSPQFDWDNKRNTYSSVAAGALFFLGWWLMIDTAVTTEAEHWTNVYFLLTVASTFSLFMVNAVSNGIVQGTAMDEGVLGVKGARLWLMFGFIASFACIVAGIWIMFARYVLVTADHPTWPGVALFLHTFLIFLSSLVYKFGRTEELWD</sequence>
<organism evidence="7 8">
    <name type="scientific">Ditylenchus destructor</name>
    <dbReference type="NCBI Taxonomy" id="166010"/>
    <lineage>
        <taxon>Eukaryota</taxon>
        <taxon>Metazoa</taxon>
        <taxon>Ecdysozoa</taxon>
        <taxon>Nematoda</taxon>
        <taxon>Chromadorea</taxon>
        <taxon>Rhabditida</taxon>
        <taxon>Tylenchina</taxon>
        <taxon>Tylenchomorpha</taxon>
        <taxon>Sphaerularioidea</taxon>
        <taxon>Anguinidae</taxon>
        <taxon>Anguininae</taxon>
        <taxon>Ditylenchus</taxon>
    </lineage>
</organism>
<comment type="caution">
    <text evidence="7">The sequence shown here is derived from an EMBL/GenBank/DDBJ whole genome shotgun (WGS) entry which is preliminary data.</text>
</comment>
<dbReference type="EMBL" id="JAKKPZ010000014">
    <property type="protein sequence ID" value="KAI1713933.1"/>
    <property type="molecule type" value="Genomic_DNA"/>
</dbReference>
<evidence type="ECO:0000256" key="2">
    <source>
        <dbReference type="ARBA" id="ARBA00005335"/>
    </source>
</evidence>
<feature type="transmembrane region" description="Helical" evidence="6">
    <location>
        <begin position="52"/>
        <end position="73"/>
    </location>
</feature>
<accession>A0AAD4R6V9</accession>
<dbReference type="PANTHER" id="PTHR13180">
    <property type="entry name" value="SMALL MEMBRANE PROTEIN-RELATED"/>
    <property type="match status" value="1"/>
</dbReference>